<proteinExistence type="predicted"/>
<feature type="signal peptide" evidence="1">
    <location>
        <begin position="1"/>
        <end position="24"/>
    </location>
</feature>
<protein>
    <submittedName>
        <fullName evidence="2">Uncharacterized protein</fullName>
    </submittedName>
</protein>
<evidence type="ECO:0000313" key="3">
    <source>
        <dbReference type="Proteomes" id="UP000528286"/>
    </source>
</evidence>
<dbReference type="AlphaFoldDB" id="A0A7W6J6V0"/>
<evidence type="ECO:0000256" key="1">
    <source>
        <dbReference type="SAM" id="SignalP"/>
    </source>
</evidence>
<evidence type="ECO:0000313" key="2">
    <source>
        <dbReference type="EMBL" id="MBB4065878.1"/>
    </source>
</evidence>
<dbReference type="EMBL" id="JACIEZ010000006">
    <property type="protein sequence ID" value="MBB4065878.1"/>
    <property type="molecule type" value="Genomic_DNA"/>
</dbReference>
<sequence>MYLRKAIAALAGALLATIPLIADAQQQLVQDPERFERQHFSEICQKAMFDDGFAKRLDINNDGLMDMVIDEGKITCDGQGQYLCNEEGCPSNYYVQVKEGGYILIATARIYGYDFKMRFGNMVFVFRMHPRYCDRTEGDPCEMTVRVRGTRFVTINRK</sequence>
<name>A0A7W6J6V0_9HYPH</name>
<feature type="chain" id="PRO_5031406133" evidence="1">
    <location>
        <begin position="25"/>
        <end position="158"/>
    </location>
</feature>
<keyword evidence="1" id="KW-0732">Signal</keyword>
<accession>A0A7W6J6V0</accession>
<dbReference type="Proteomes" id="UP000528286">
    <property type="component" value="Unassembled WGS sequence"/>
</dbReference>
<comment type="caution">
    <text evidence="2">The sequence shown here is derived from an EMBL/GenBank/DDBJ whole genome shotgun (WGS) entry which is preliminary data.</text>
</comment>
<dbReference type="RefSeq" id="WP_183367166.1">
    <property type="nucleotide sequence ID" value="NZ_JACIEZ010000006.1"/>
</dbReference>
<gene>
    <name evidence="2" type="ORF">GGR23_003086</name>
</gene>
<reference evidence="2 3" key="1">
    <citation type="submission" date="2020-08" db="EMBL/GenBank/DDBJ databases">
        <title>Genomic Encyclopedia of Type Strains, Phase IV (KMG-IV): sequencing the most valuable type-strain genomes for metagenomic binning, comparative biology and taxonomic classification.</title>
        <authorList>
            <person name="Goeker M."/>
        </authorList>
    </citation>
    <scope>NUCLEOTIDE SEQUENCE [LARGE SCALE GENOMIC DNA]</scope>
    <source>
        <strain evidence="2 3">DSM 29853</strain>
    </source>
</reference>
<keyword evidence="3" id="KW-1185">Reference proteome</keyword>
<organism evidence="2 3">
    <name type="scientific">Gellertiella hungarica</name>
    <dbReference type="NCBI Taxonomy" id="1572859"/>
    <lineage>
        <taxon>Bacteria</taxon>
        <taxon>Pseudomonadati</taxon>
        <taxon>Pseudomonadota</taxon>
        <taxon>Alphaproteobacteria</taxon>
        <taxon>Hyphomicrobiales</taxon>
        <taxon>Rhizobiaceae</taxon>
        <taxon>Gellertiella</taxon>
    </lineage>
</organism>